<protein>
    <submittedName>
        <fullName evidence="1">Uncharacterized protein</fullName>
    </submittedName>
</protein>
<reference evidence="1 2" key="1">
    <citation type="submission" date="2017-06" db="EMBL/GenBank/DDBJ databases">
        <authorList>
            <person name="Kim H.J."/>
            <person name="Triplett B.A."/>
        </authorList>
    </citation>
    <scope>NUCLEOTIDE SEQUENCE [LARGE SCALE GENOMIC DNA]</scope>
    <source>
        <strain evidence="1 2">U15</strain>
    </source>
</reference>
<organism evidence="1 2">
    <name type="scientific">Noviherbaspirillum humi</name>
    <dbReference type="NCBI Taxonomy" id="1688639"/>
    <lineage>
        <taxon>Bacteria</taxon>
        <taxon>Pseudomonadati</taxon>
        <taxon>Pseudomonadota</taxon>
        <taxon>Betaproteobacteria</taxon>
        <taxon>Burkholderiales</taxon>
        <taxon>Oxalobacteraceae</taxon>
        <taxon>Noviherbaspirillum</taxon>
    </lineage>
</organism>
<gene>
    <name evidence="1" type="ORF">SAMN06265795_10978</name>
</gene>
<accession>A0A239IEY9</accession>
<evidence type="ECO:0000313" key="2">
    <source>
        <dbReference type="Proteomes" id="UP000198284"/>
    </source>
</evidence>
<dbReference type="OrthoDB" id="594021at2"/>
<keyword evidence="2" id="KW-1185">Reference proteome</keyword>
<dbReference type="Proteomes" id="UP000198284">
    <property type="component" value="Unassembled WGS sequence"/>
</dbReference>
<proteinExistence type="predicted"/>
<evidence type="ECO:0000313" key="1">
    <source>
        <dbReference type="EMBL" id="SNS92099.1"/>
    </source>
</evidence>
<dbReference type="RefSeq" id="WP_089400016.1">
    <property type="nucleotide sequence ID" value="NZ_FZOT01000009.1"/>
</dbReference>
<name>A0A239IEY9_9BURK</name>
<sequence>MSAFISNPIVMQLGEVGLFREWLKDNPCDYTVGAIDIIERQDGGEELIFMLNRDGNALSTFASVGAALRYIGDAALTHAFERYLLGFSSTRFDRLQDAVRKA</sequence>
<dbReference type="AlphaFoldDB" id="A0A239IEY9"/>
<dbReference type="EMBL" id="FZOT01000009">
    <property type="protein sequence ID" value="SNS92099.1"/>
    <property type="molecule type" value="Genomic_DNA"/>
</dbReference>